<evidence type="ECO:0000256" key="6">
    <source>
        <dbReference type="ARBA" id="ARBA00022692"/>
    </source>
</evidence>
<reference evidence="14 15" key="1">
    <citation type="journal article" date="2017" name="ISME J.">
        <title>Energy and carbon metabolisms in a deep terrestrial subsurface fluid microbial community.</title>
        <authorList>
            <person name="Momper L."/>
            <person name="Jungbluth S.P."/>
            <person name="Lee M.D."/>
            <person name="Amend J.P."/>
        </authorList>
    </citation>
    <scope>NUCLEOTIDE SEQUENCE [LARGE SCALE GENOMIC DNA]</scope>
    <source>
        <strain evidence="14">SURF_46</strain>
    </source>
</reference>
<accession>A0A3A4ZCL3</accession>
<dbReference type="Pfam" id="PF02687">
    <property type="entry name" value="FtsX"/>
    <property type="match status" value="1"/>
</dbReference>
<evidence type="ECO:0000256" key="9">
    <source>
        <dbReference type="ARBA" id="ARBA00023306"/>
    </source>
</evidence>
<evidence type="ECO:0000259" key="12">
    <source>
        <dbReference type="Pfam" id="PF02687"/>
    </source>
</evidence>
<keyword evidence="9 10" id="KW-0131">Cell cycle</keyword>
<name>A0A3A4ZCL3_UNCKA</name>
<feature type="transmembrane region" description="Helical" evidence="11">
    <location>
        <begin position="162"/>
        <end position="186"/>
    </location>
</feature>
<dbReference type="Pfam" id="PF18075">
    <property type="entry name" value="FtsX_ECD"/>
    <property type="match status" value="1"/>
</dbReference>
<keyword evidence="7 11" id="KW-1133">Transmembrane helix</keyword>
<dbReference type="GO" id="GO:0005886">
    <property type="term" value="C:plasma membrane"/>
    <property type="evidence" value="ECO:0007669"/>
    <property type="project" value="UniProtKB-SubCell"/>
</dbReference>
<dbReference type="GO" id="GO:0051301">
    <property type="term" value="P:cell division"/>
    <property type="evidence" value="ECO:0007669"/>
    <property type="project" value="UniProtKB-KW"/>
</dbReference>
<feature type="domain" description="ABC3 transporter permease C-terminal" evidence="12">
    <location>
        <begin position="169"/>
        <end position="293"/>
    </location>
</feature>
<organism evidence="14 15">
    <name type="scientific">candidate division WWE3 bacterium</name>
    <dbReference type="NCBI Taxonomy" id="2053526"/>
    <lineage>
        <taxon>Bacteria</taxon>
        <taxon>Katanobacteria</taxon>
    </lineage>
</organism>
<evidence type="ECO:0000256" key="5">
    <source>
        <dbReference type="ARBA" id="ARBA00022618"/>
    </source>
</evidence>
<dbReference type="PANTHER" id="PTHR47755">
    <property type="entry name" value="CELL DIVISION PROTEIN FTSX"/>
    <property type="match status" value="1"/>
</dbReference>
<dbReference type="PIRSF" id="PIRSF003097">
    <property type="entry name" value="FtsX"/>
    <property type="match status" value="1"/>
</dbReference>
<keyword evidence="8 10" id="KW-0472">Membrane</keyword>
<dbReference type="PANTHER" id="PTHR47755:SF1">
    <property type="entry name" value="CELL DIVISION PROTEIN FTSX"/>
    <property type="match status" value="1"/>
</dbReference>
<dbReference type="Proteomes" id="UP000265540">
    <property type="component" value="Unassembled WGS sequence"/>
</dbReference>
<evidence type="ECO:0000256" key="2">
    <source>
        <dbReference type="ARBA" id="ARBA00007379"/>
    </source>
</evidence>
<evidence type="ECO:0000256" key="8">
    <source>
        <dbReference type="ARBA" id="ARBA00023136"/>
    </source>
</evidence>
<dbReference type="AlphaFoldDB" id="A0A3A4ZCL3"/>
<proteinExistence type="inferred from homology"/>
<evidence type="ECO:0000259" key="13">
    <source>
        <dbReference type="Pfam" id="PF18075"/>
    </source>
</evidence>
<feature type="transmembrane region" description="Helical" evidence="11">
    <location>
        <begin position="20"/>
        <end position="40"/>
    </location>
</feature>
<evidence type="ECO:0000313" key="15">
    <source>
        <dbReference type="Proteomes" id="UP000265540"/>
    </source>
</evidence>
<sequence length="295" mass="33201">MGKIWKNLKANLRRERLLTIANIFVMTITFLLLGTLIFIISGSQTALRYLEEQAQITVFFKDDFPEENILTFKSQIEGDQRISGVKYVSKNDAFEIFSQLNKDEPVLLENISPNILPASLEVKALNIGDLDTLADEFSTVDGVEEVRFFEDIIERFKFWSNVIYIIGFVLVGVFAIISYAVIMATVRATIHSKGIELEIMKLVGASNSYVKNPLVYQGIFLGVVSSTIAGVAMILMGAIMKFNNMFEQGLTFGFLPRLYVQPFVFSLILFIVLVLSGCFLGLLGSYTAVKRYLKY</sequence>
<evidence type="ECO:0000256" key="10">
    <source>
        <dbReference type="PIRNR" id="PIRNR003097"/>
    </source>
</evidence>
<keyword evidence="6 11" id="KW-0812">Transmembrane</keyword>
<keyword evidence="5 10" id="KW-0132">Cell division</keyword>
<comment type="caution">
    <text evidence="14">The sequence shown here is derived from an EMBL/GenBank/DDBJ whole genome shotgun (WGS) entry which is preliminary data.</text>
</comment>
<evidence type="ECO:0000256" key="11">
    <source>
        <dbReference type="SAM" id="Phobius"/>
    </source>
</evidence>
<dbReference type="InterPro" id="IPR003838">
    <property type="entry name" value="ABC3_permease_C"/>
</dbReference>
<dbReference type="Gene3D" id="3.30.70.3040">
    <property type="match status" value="1"/>
</dbReference>
<feature type="domain" description="FtsX extracellular" evidence="13">
    <location>
        <begin position="55"/>
        <end position="146"/>
    </location>
</feature>
<evidence type="ECO:0000256" key="3">
    <source>
        <dbReference type="ARBA" id="ARBA00021907"/>
    </source>
</evidence>
<evidence type="ECO:0000313" key="14">
    <source>
        <dbReference type="EMBL" id="RJR26961.1"/>
    </source>
</evidence>
<comment type="subcellular location">
    <subcellularLocation>
        <location evidence="1">Cell membrane</location>
        <topology evidence="1">Multi-pass membrane protein</topology>
    </subcellularLocation>
</comment>
<protein>
    <recommendedName>
        <fullName evidence="3 10">Cell division protein FtsX</fullName>
    </recommendedName>
</protein>
<dbReference type="InterPro" id="IPR004513">
    <property type="entry name" value="FtsX"/>
</dbReference>
<comment type="similarity">
    <text evidence="2 10">Belongs to the ABC-4 integral membrane protein family. FtsX subfamily.</text>
</comment>
<evidence type="ECO:0000256" key="4">
    <source>
        <dbReference type="ARBA" id="ARBA00022475"/>
    </source>
</evidence>
<dbReference type="EMBL" id="QZJF01000017">
    <property type="protein sequence ID" value="RJR26961.1"/>
    <property type="molecule type" value="Genomic_DNA"/>
</dbReference>
<evidence type="ECO:0000256" key="7">
    <source>
        <dbReference type="ARBA" id="ARBA00022989"/>
    </source>
</evidence>
<keyword evidence="4 10" id="KW-1003">Cell membrane</keyword>
<dbReference type="InterPro" id="IPR040690">
    <property type="entry name" value="FtsX_ECD"/>
</dbReference>
<evidence type="ECO:0000256" key="1">
    <source>
        <dbReference type="ARBA" id="ARBA00004651"/>
    </source>
</evidence>
<gene>
    <name evidence="14" type="ORF">C4561_04260</name>
</gene>
<feature type="transmembrane region" description="Helical" evidence="11">
    <location>
        <begin position="214"/>
        <end position="239"/>
    </location>
</feature>
<feature type="transmembrane region" description="Helical" evidence="11">
    <location>
        <begin position="259"/>
        <end position="289"/>
    </location>
</feature>